<keyword evidence="3" id="KW-1185">Reference proteome</keyword>
<gene>
    <name evidence="2" type="ORF">INP51_08780</name>
</gene>
<dbReference type="PANTHER" id="PTHR31126">
    <property type="entry name" value="TYROSINE-PROTEIN PHOSPHATASE"/>
    <property type="match status" value="1"/>
</dbReference>
<comment type="similarity">
    <text evidence="1">Belongs to the protein-tyrosine phosphatase family.</text>
</comment>
<dbReference type="PANTHER" id="PTHR31126:SF1">
    <property type="entry name" value="TYROSINE SPECIFIC PROTEIN PHOSPHATASES DOMAIN-CONTAINING PROTEIN"/>
    <property type="match status" value="1"/>
</dbReference>
<organism evidence="2 3">
    <name type="scientific">Blautia liquoris</name>
    <dbReference type="NCBI Taxonomy" id="2779518"/>
    <lineage>
        <taxon>Bacteria</taxon>
        <taxon>Bacillati</taxon>
        <taxon>Bacillota</taxon>
        <taxon>Clostridia</taxon>
        <taxon>Lachnospirales</taxon>
        <taxon>Lachnospiraceae</taxon>
        <taxon>Blautia</taxon>
    </lineage>
</organism>
<dbReference type="Gene3D" id="3.90.190.10">
    <property type="entry name" value="Protein tyrosine phosphatase superfamily"/>
    <property type="match status" value="1"/>
</dbReference>
<dbReference type="Proteomes" id="UP000593601">
    <property type="component" value="Chromosome"/>
</dbReference>
<dbReference type="RefSeq" id="WP_193734510.1">
    <property type="nucleotide sequence ID" value="NZ_CP063304.1"/>
</dbReference>
<dbReference type="SUPFAM" id="SSF52799">
    <property type="entry name" value="(Phosphotyrosine protein) phosphatases II"/>
    <property type="match status" value="1"/>
</dbReference>
<protein>
    <submittedName>
        <fullName evidence="2">Tyrosine-protein phosphatase</fullName>
    </submittedName>
</protein>
<evidence type="ECO:0000313" key="2">
    <source>
        <dbReference type="EMBL" id="QOV18148.1"/>
    </source>
</evidence>
<dbReference type="EMBL" id="CP063304">
    <property type="protein sequence ID" value="QOV18148.1"/>
    <property type="molecule type" value="Genomic_DNA"/>
</dbReference>
<dbReference type="GO" id="GO:0004721">
    <property type="term" value="F:phosphoprotein phosphatase activity"/>
    <property type="evidence" value="ECO:0007669"/>
    <property type="project" value="InterPro"/>
</dbReference>
<evidence type="ECO:0000313" key="3">
    <source>
        <dbReference type="Proteomes" id="UP000593601"/>
    </source>
</evidence>
<reference evidence="2 3" key="1">
    <citation type="submission" date="2020-10" db="EMBL/GenBank/DDBJ databases">
        <title>Blautia liquoris sp.nov., isolated from the mud in a fermentation cellar used for the production of Chinese strong-flavoured liquor.</title>
        <authorList>
            <person name="Lu L."/>
        </authorList>
    </citation>
    <scope>NUCLEOTIDE SEQUENCE [LARGE SCALE GENOMIC DNA]</scope>
    <source>
        <strain evidence="2 3">LZLJ-3</strain>
    </source>
</reference>
<dbReference type="Pfam" id="PF13350">
    <property type="entry name" value="Y_phosphatase3"/>
    <property type="match status" value="1"/>
</dbReference>
<dbReference type="InterPro" id="IPR026893">
    <property type="entry name" value="Tyr/Ser_Pase_IphP-type"/>
</dbReference>
<dbReference type="InterPro" id="IPR029021">
    <property type="entry name" value="Prot-tyrosine_phosphatase-like"/>
</dbReference>
<proteinExistence type="inferred from homology"/>
<accession>A0A7M2RDC1</accession>
<dbReference type="KEGG" id="bliq:INP51_08780"/>
<sequence>MKTERQVVLEGAYNFRDIGGYRTIDGKKVKKGLLYRSDELCYCTQKDVHTLEQLGLKSIIDYRGDREWKEKEDVHIENVTIYHLDPKADTAAMASAGLADLKEQGYGELTADAARKLMVEQNRQFVLTESSKCVYGKMFELILDQKNLPLVQHCRGGKDRTGYGVALILLLLGVDQDTVLQDYMDTNVCKYEKNQKSLQAVSEMPNREDFVQALRYLKEASEEFLLTALDEIKKRYGTVSEYAMQELGMTKEKQKTLKDMFLEEG</sequence>
<evidence type="ECO:0000256" key="1">
    <source>
        <dbReference type="ARBA" id="ARBA00009580"/>
    </source>
</evidence>
<dbReference type="AlphaFoldDB" id="A0A7M2RDC1"/>
<name>A0A7M2RDC1_9FIRM</name>